<reference evidence="1" key="1">
    <citation type="journal article" date="2021" name="Proc. Natl. Acad. Sci. U.S.A.">
        <title>A Catalog of Tens of Thousands of Viruses from Human Metagenomes Reveals Hidden Associations with Chronic Diseases.</title>
        <authorList>
            <person name="Tisza M.J."/>
            <person name="Buck C.B."/>
        </authorList>
    </citation>
    <scope>NUCLEOTIDE SEQUENCE</scope>
    <source>
        <strain evidence="1">Cttpk5</strain>
    </source>
</reference>
<organism evidence="1">
    <name type="scientific">Siphoviridae sp. cttpk5</name>
    <dbReference type="NCBI Taxonomy" id="2826496"/>
    <lineage>
        <taxon>Viruses</taxon>
        <taxon>Duplodnaviria</taxon>
        <taxon>Heunggongvirae</taxon>
        <taxon>Uroviricota</taxon>
        <taxon>Caudoviricetes</taxon>
    </lineage>
</organism>
<sequence>MATRHKRRKFSGCVCEQIVYTVSSGAGLRTSKPKKPRFQTESEREEFNQKISAAKFAALVNANFGPTSFYSTLTLDADNEVHTAQEMRRIRDNYYRRLLYRYPEAKLVIVYGRGKSTNRFHLHMITDGIPVDEIGRLWGLGSVIDCKPLRKHNYYVNQNGDKVDHGQDYTALANYLHGHWRKEFGGHRWKASRNCVRPEPEPATEAVREYSPQRPPVAPRGYILVEARATQYGFLYFKYVWDPKKEVRKRPGAA</sequence>
<evidence type="ECO:0000313" key="1">
    <source>
        <dbReference type="EMBL" id="DAD94201.1"/>
    </source>
</evidence>
<accession>A0A8S5NHQ1</accession>
<proteinExistence type="predicted"/>
<name>A0A8S5NHQ1_9CAUD</name>
<dbReference type="EMBL" id="BK015174">
    <property type="protein sequence ID" value="DAD94201.1"/>
    <property type="molecule type" value="Genomic_DNA"/>
</dbReference>
<protein>
    <submittedName>
        <fullName evidence="1">Uncharacterized protein</fullName>
    </submittedName>
</protein>